<dbReference type="NCBIfam" id="NF005143">
    <property type="entry name" value="PRK06596.1"/>
    <property type="match status" value="1"/>
</dbReference>
<dbReference type="Gene3D" id="1.10.10.10">
    <property type="entry name" value="Winged helix-like DNA-binding domain superfamily/Winged helix DNA-binding domain"/>
    <property type="match status" value="1"/>
</dbReference>
<dbReference type="NCBIfam" id="TIGR02937">
    <property type="entry name" value="sigma70-ECF"/>
    <property type="match status" value="1"/>
</dbReference>
<dbReference type="SUPFAM" id="SSF88946">
    <property type="entry name" value="Sigma2 domain of RNA polymerase sigma factors"/>
    <property type="match status" value="1"/>
</dbReference>
<feature type="compositionally biased region" description="Low complexity" evidence="6">
    <location>
        <begin position="204"/>
        <end position="214"/>
    </location>
</feature>
<feature type="domain" description="RNA polymerase sigma-70" evidence="7">
    <location>
        <begin position="101"/>
        <end position="114"/>
    </location>
</feature>
<accession>A0ABU1MDF0</accession>
<dbReference type="InterPro" id="IPR000943">
    <property type="entry name" value="RNA_pol_sigma70"/>
</dbReference>
<organism evidence="8 9">
    <name type="scientific">Brucella pseudogrignonensis</name>
    <dbReference type="NCBI Taxonomy" id="419475"/>
    <lineage>
        <taxon>Bacteria</taxon>
        <taxon>Pseudomonadati</taxon>
        <taxon>Pseudomonadota</taxon>
        <taxon>Alphaproteobacteria</taxon>
        <taxon>Hyphomicrobiales</taxon>
        <taxon>Brucellaceae</taxon>
        <taxon>Brucella/Ochrobactrum group</taxon>
        <taxon>Brucella</taxon>
    </lineage>
</organism>
<feature type="region of interest" description="Disordered" evidence="6">
    <location>
        <begin position="204"/>
        <end position="223"/>
    </location>
</feature>
<evidence type="ECO:0000256" key="2">
    <source>
        <dbReference type="ARBA" id="ARBA00023015"/>
    </source>
</evidence>
<keyword evidence="2" id="KW-0805">Transcription regulation</keyword>
<dbReference type="PROSITE" id="PS00715">
    <property type="entry name" value="SIGMA70_1"/>
    <property type="match status" value="1"/>
</dbReference>
<dbReference type="SUPFAM" id="SSF88659">
    <property type="entry name" value="Sigma3 and sigma4 domains of RNA polymerase sigma factors"/>
    <property type="match status" value="1"/>
</dbReference>
<dbReference type="Pfam" id="PF04542">
    <property type="entry name" value="Sigma70_r2"/>
    <property type="match status" value="1"/>
</dbReference>
<proteinExistence type="inferred from homology"/>
<evidence type="ECO:0000256" key="4">
    <source>
        <dbReference type="ARBA" id="ARBA00023125"/>
    </source>
</evidence>
<dbReference type="InterPro" id="IPR007627">
    <property type="entry name" value="RNA_pol_sigma70_r2"/>
</dbReference>
<evidence type="ECO:0000313" key="8">
    <source>
        <dbReference type="EMBL" id="MDR6434062.1"/>
    </source>
</evidence>
<dbReference type="RefSeq" id="WP_404989675.1">
    <property type="nucleotide sequence ID" value="NZ_JAVDQT010000008.1"/>
</dbReference>
<sequence>MSMLSISSSSPVPTQVSASVPSLRLPKASRNMVPAPSSSPQSMIRNAMSAPYLEREEERSLAIAWKENKDQDALHRMTASHMRLVISMAGRFRKFKLPMSDLIQEGYVGLLEAAARFDPEREVRFSTYASWWIRASMQDYILRNWSIVRGGTSSAQKSLFFNLRRLRSKLAQEDETLTKAEIYRQISTQLGVSASDVEVMDSRLSGSDSSLSASMNNDESGTSSRMDFLVDDHPLQDEVVEGTIDTERRVGWLHTALHALNERELHIIRERRLDDDGVTLEALGEKLGISKERVRQIESRAMEKLKIALLNQHEMAAYQA</sequence>
<keyword evidence="5" id="KW-0804">Transcription</keyword>
<dbReference type="InterPro" id="IPR014284">
    <property type="entry name" value="RNA_pol_sigma-70_dom"/>
</dbReference>
<dbReference type="InterPro" id="IPR036388">
    <property type="entry name" value="WH-like_DNA-bd_sf"/>
</dbReference>
<dbReference type="InterPro" id="IPR007630">
    <property type="entry name" value="RNA_pol_sigma70_r4"/>
</dbReference>
<evidence type="ECO:0000313" key="9">
    <source>
        <dbReference type="Proteomes" id="UP001184614"/>
    </source>
</evidence>
<name>A0ABU1MDF0_9HYPH</name>
<dbReference type="CDD" id="cd06171">
    <property type="entry name" value="Sigma70_r4"/>
    <property type="match status" value="1"/>
</dbReference>
<dbReference type="Proteomes" id="UP001184614">
    <property type="component" value="Unassembled WGS sequence"/>
</dbReference>
<dbReference type="Pfam" id="PF04545">
    <property type="entry name" value="Sigma70_r4"/>
    <property type="match status" value="1"/>
</dbReference>
<evidence type="ECO:0000259" key="7">
    <source>
        <dbReference type="PROSITE" id="PS00715"/>
    </source>
</evidence>
<dbReference type="InterPro" id="IPR013324">
    <property type="entry name" value="RNA_pol_sigma_r3/r4-like"/>
</dbReference>
<dbReference type="PANTHER" id="PTHR30376">
    <property type="entry name" value="SIGMA FACTOR RPOH HEAT SHOCK RELATED"/>
    <property type="match status" value="1"/>
</dbReference>
<dbReference type="EMBL" id="JAVDQT010000008">
    <property type="protein sequence ID" value="MDR6434062.1"/>
    <property type="molecule type" value="Genomic_DNA"/>
</dbReference>
<keyword evidence="9" id="KW-1185">Reference proteome</keyword>
<gene>
    <name evidence="8" type="ORF">J2782_003810</name>
</gene>
<evidence type="ECO:0000256" key="5">
    <source>
        <dbReference type="ARBA" id="ARBA00023163"/>
    </source>
</evidence>
<dbReference type="InterPro" id="IPR013325">
    <property type="entry name" value="RNA_pol_sigma_r2"/>
</dbReference>
<comment type="similarity">
    <text evidence="1">Belongs to the sigma-70 factor family.</text>
</comment>
<evidence type="ECO:0000256" key="6">
    <source>
        <dbReference type="SAM" id="MobiDB-lite"/>
    </source>
</evidence>
<dbReference type="NCBIfam" id="NF005693">
    <property type="entry name" value="PRK07500.1"/>
    <property type="match status" value="1"/>
</dbReference>
<dbReference type="Gene3D" id="1.20.120.1810">
    <property type="match status" value="1"/>
</dbReference>
<feature type="region of interest" description="Disordered" evidence="6">
    <location>
        <begin position="1"/>
        <end position="43"/>
    </location>
</feature>
<evidence type="ECO:0000256" key="1">
    <source>
        <dbReference type="ARBA" id="ARBA00007788"/>
    </source>
</evidence>
<protein>
    <submittedName>
        <fullName evidence="8">RNA polymerase sigma-32 factor</fullName>
    </submittedName>
</protein>
<dbReference type="PRINTS" id="PR00046">
    <property type="entry name" value="SIGMA70FCT"/>
</dbReference>
<reference evidence="8 9" key="1">
    <citation type="submission" date="2023-07" db="EMBL/GenBank/DDBJ databases">
        <title>Sorghum-associated microbial communities from plants grown in Nebraska, USA.</title>
        <authorList>
            <person name="Schachtman D."/>
        </authorList>
    </citation>
    <scope>NUCLEOTIDE SEQUENCE [LARGE SCALE GENOMIC DNA]</scope>
    <source>
        <strain evidence="8 9">DS1730</strain>
    </source>
</reference>
<keyword evidence="3" id="KW-0731">Sigma factor</keyword>
<dbReference type="PANTHER" id="PTHR30376:SF3">
    <property type="entry name" value="RNA POLYMERASE SIGMA FACTOR RPOH"/>
    <property type="match status" value="1"/>
</dbReference>
<feature type="compositionally biased region" description="Low complexity" evidence="6">
    <location>
        <begin position="1"/>
        <end position="22"/>
    </location>
</feature>
<keyword evidence="4" id="KW-0238">DNA-binding</keyword>
<dbReference type="InterPro" id="IPR050813">
    <property type="entry name" value="Sigma-70_Factor"/>
</dbReference>
<comment type="caution">
    <text evidence="8">The sequence shown here is derived from an EMBL/GenBank/DDBJ whole genome shotgun (WGS) entry which is preliminary data.</text>
</comment>
<evidence type="ECO:0000256" key="3">
    <source>
        <dbReference type="ARBA" id="ARBA00023082"/>
    </source>
</evidence>